<organism evidence="12 13">
    <name type="scientific">Propionivibrio dicarboxylicus</name>
    <dbReference type="NCBI Taxonomy" id="83767"/>
    <lineage>
        <taxon>Bacteria</taxon>
        <taxon>Pseudomonadati</taxon>
        <taxon>Pseudomonadota</taxon>
        <taxon>Betaproteobacteria</taxon>
        <taxon>Rhodocyclales</taxon>
        <taxon>Rhodocyclaceae</taxon>
        <taxon>Propionivibrio</taxon>
    </lineage>
</organism>
<reference evidence="12 13" key="1">
    <citation type="submission" date="2016-10" db="EMBL/GenBank/DDBJ databases">
        <authorList>
            <person name="de Groot N.N."/>
        </authorList>
    </citation>
    <scope>NUCLEOTIDE SEQUENCE [LARGE SCALE GENOMIC DNA]</scope>
    <source>
        <strain evidence="12 13">DSM 5885</strain>
    </source>
</reference>
<feature type="domain" description="AprE-like long alpha-helical hairpin" evidence="10">
    <location>
        <begin position="108"/>
        <end position="285"/>
    </location>
</feature>
<evidence type="ECO:0000256" key="3">
    <source>
        <dbReference type="ARBA" id="ARBA00022448"/>
    </source>
</evidence>
<sequence length="446" mass="50101">MIRKKKAQEDKTALDFLPDADEIERRPLPRQARITLHVLGLAVLAFIIWASLAETDLIVSARGRLVTPLPNIVVQPLDTSIIQSIEVRPGQVVKKGERLATLDPTFTEADETQLRSRLHSLDTQLRRLEYELSGKPIKAPEATDPDTRLQARLAEERRASFNAQSRRLDEAIARIRAAIETNRGEQQMLSSRVTVLRENAGIQERLVSQQLAIRSRLLDAQDRLFEAERGQQTSQNRAQELRKELGSAEAEKVAFETGWRQKIMEELLSISRERDSVNEQLLKADKRNELVTLSSPVDAVVLEVAKLSPGSVARATEPVFTLVPLTSELEAEVKIDAIDVGYIKIGDDARIKLDAYPYQKHGGLSGELRTLSEDAFRRDSDPSATMEAFYTARIRLKTTRLRTMPEHARLLPGMTLSAEIAVGKRSVGSYLIWPLIRALDESIREP</sequence>
<keyword evidence="5 9" id="KW-0997">Cell inner membrane</keyword>
<dbReference type="STRING" id="83767.SAMN05660652_02730"/>
<dbReference type="AlphaFoldDB" id="A0A1G8H983"/>
<keyword evidence="13" id="KW-1185">Reference proteome</keyword>
<evidence type="ECO:0000259" key="10">
    <source>
        <dbReference type="Pfam" id="PF25994"/>
    </source>
</evidence>
<dbReference type="PANTHER" id="PTHR30386">
    <property type="entry name" value="MEMBRANE FUSION SUBUNIT OF EMRAB-TOLC MULTIDRUG EFFLUX PUMP"/>
    <property type="match status" value="1"/>
</dbReference>
<dbReference type="InterPro" id="IPR058982">
    <property type="entry name" value="Beta-barrel_AprE"/>
</dbReference>
<dbReference type="InterPro" id="IPR010129">
    <property type="entry name" value="T1SS_HlyD"/>
</dbReference>
<keyword evidence="4 9" id="KW-1003">Cell membrane</keyword>
<name>A0A1G8H983_9RHOO</name>
<evidence type="ECO:0000256" key="2">
    <source>
        <dbReference type="ARBA" id="ARBA00009477"/>
    </source>
</evidence>
<dbReference type="Proteomes" id="UP000198607">
    <property type="component" value="Unassembled WGS sequence"/>
</dbReference>
<dbReference type="Pfam" id="PF26002">
    <property type="entry name" value="Beta-barrel_AprE"/>
    <property type="match status" value="1"/>
</dbReference>
<feature type="domain" description="AprE-like beta-barrel" evidence="11">
    <location>
        <begin position="329"/>
        <end position="422"/>
    </location>
</feature>
<evidence type="ECO:0000259" key="11">
    <source>
        <dbReference type="Pfam" id="PF26002"/>
    </source>
</evidence>
<keyword evidence="8 9" id="KW-0472">Membrane</keyword>
<keyword evidence="7 9" id="KW-1133">Transmembrane helix</keyword>
<gene>
    <name evidence="12" type="ORF">SAMN05660652_02730</name>
</gene>
<evidence type="ECO:0000256" key="9">
    <source>
        <dbReference type="RuleBase" id="RU365093"/>
    </source>
</evidence>
<dbReference type="PANTHER" id="PTHR30386:SF27">
    <property type="entry name" value="MEMBRANE FUSION PROTEIN (MFP) FAMILY PROTEIN"/>
    <property type="match status" value="1"/>
</dbReference>
<dbReference type="GO" id="GO:0005886">
    <property type="term" value="C:plasma membrane"/>
    <property type="evidence" value="ECO:0007669"/>
    <property type="project" value="UniProtKB-SubCell"/>
</dbReference>
<dbReference type="Pfam" id="PF25994">
    <property type="entry name" value="HH_AprE"/>
    <property type="match status" value="1"/>
</dbReference>
<proteinExistence type="inferred from homology"/>
<evidence type="ECO:0000256" key="6">
    <source>
        <dbReference type="ARBA" id="ARBA00022692"/>
    </source>
</evidence>
<keyword evidence="6 9" id="KW-0812">Transmembrane</keyword>
<comment type="similarity">
    <text evidence="2 9">Belongs to the membrane fusion protein (MFP) (TC 8.A.1) family.</text>
</comment>
<protein>
    <recommendedName>
        <fullName evidence="9">Membrane fusion protein (MFP) family protein</fullName>
    </recommendedName>
</protein>
<dbReference type="GO" id="GO:0015031">
    <property type="term" value="P:protein transport"/>
    <property type="evidence" value="ECO:0007669"/>
    <property type="project" value="InterPro"/>
</dbReference>
<evidence type="ECO:0000313" key="12">
    <source>
        <dbReference type="EMBL" id="SDI03173.1"/>
    </source>
</evidence>
<dbReference type="SUPFAM" id="SSF111369">
    <property type="entry name" value="HlyD-like secretion proteins"/>
    <property type="match status" value="1"/>
</dbReference>
<dbReference type="RefSeq" id="WP_245715564.1">
    <property type="nucleotide sequence ID" value="NZ_FNCY01000012.1"/>
</dbReference>
<feature type="transmembrane region" description="Helical" evidence="9">
    <location>
        <begin position="34"/>
        <end position="52"/>
    </location>
</feature>
<evidence type="ECO:0000256" key="7">
    <source>
        <dbReference type="ARBA" id="ARBA00022989"/>
    </source>
</evidence>
<dbReference type="NCBIfam" id="TIGR01843">
    <property type="entry name" value="type_I_hlyD"/>
    <property type="match status" value="1"/>
</dbReference>
<dbReference type="PRINTS" id="PR01490">
    <property type="entry name" value="RTXTOXIND"/>
</dbReference>
<evidence type="ECO:0000313" key="13">
    <source>
        <dbReference type="Proteomes" id="UP000198607"/>
    </source>
</evidence>
<accession>A0A1G8H983</accession>
<dbReference type="InterPro" id="IPR050739">
    <property type="entry name" value="MFP"/>
</dbReference>
<evidence type="ECO:0000256" key="1">
    <source>
        <dbReference type="ARBA" id="ARBA00004377"/>
    </source>
</evidence>
<dbReference type="EMBL" id="FNCY01000012">
    <property type="protein sequence ID" value="SDI03173.1"/>
    <property type="molecule type" value="Genomic_DNA"/>
</dbReference>
<keyword evidence="3 9" id="KW-0813">Transport</keyword>
<evidence type="ECO:0000256" key="5">
    <source>
        <dbReference type="ARBA" id="ARBA00022519"/>
    </source>
</evidence>
<comment type="subcellular location">
    <subcellularLocation>
        <location evidence="1 9">Cell inner membrane</location>
        <topology evidence="1 9">Single-pass membrane protein</topology>
    </subcellularLocation>
</comment>
<dbReference type="Gene3D" id="2.40.30.170">
    <property type="match status" value="1"/>
</dbReference>
<evidence type="ECO:0000256" key="8">
    <source>
        <dbReference type="ARBA" id="ARBA00023136"/>
    </source>
</evidence>
<evidence type="ECO:0000256" key="4">
    <source>
        <dbReference type="ARBA" id="ARBA00022475"/>
    </source>
</evidence>
<dbReference type="InterPro" id="IPR058781">
    <property type="entry name" value="HH_AprE-like"/>
</dbReference>